<keyword evidence="4 6" id="KW-1133">Transmembrane helix</keyword>
<feature type="transmembrane region" description="Helical" evidence="6">
    <location>
        <begin position="215"/>
        <end position="239"/>
    </location>
</feature>
<keyword evidence="8" id="KW-1185">Reference proteome</keyword>
<proteinExistence type="predicted"/>
<evidence type="ECO:0000313" key="8">
    <source>
        <dbReference type="Proteomes" id="UP000711614"/>
    </source>
</evidence>
<evidence type="ECO:0000256" key="2">
    <source>
        <dbReference type="ARBA" id="ARBA00022475"/>
    </source>
</evidence>
<feature type="transmembrane region" description="Helical" evidence="6">
    <location>
        <begin position="12"/>
        <end position="32"/>
    </location>
</feature>
<dbReference type="Proteomes" id="UP000711614">
    <property type="component" value="Unassembled WGS sequence"/>
</dbReference>
<feature type="transmembrane region" description="Helical" evidence="6">
    <location>
        <begin position="245"/>
        <end position="265"/>
    </location>
</feature>
<sequence length="294" mass="30358">MIAQQRFGGYSTLNIVQPLVSIILIILAWITSNVTVEIVIWAQLGSSLAAFIVGLLIVPFEYSGENRVSILPLIREGFSYSGSQIAEAASQRVDSILLLGIIGPYGTGIYSVAFTVASLPLALTQAVSGAIFKSAASNPDLSTGGLAPAALRASVVIGFASALTIGIASPLFIPFLFGPEFLPAVPIALLCLGATLALSVGGVASNLLAAFGKGWVMTAAQVGGLAINILLIFLLAPLLDETGAAIAKVVGCWVCLAVCLTGLRITPRLLVPGTKDLSYSVRLLLDGDSKGRFS</sequence>
<name>A0ABS4YRW1_9MICC</name>
<dbReference type="InterPro" id="IPR002797">
    <property type="entry name" value="Polysacc_synth"/>
</dbReference>
<keyword evidence="2" id="KW-1003">Cell membrane</keyword>
<feature type="transmembrane region" description="Helical" evidence="6">
    <location>
        <begin position="155"/>
        <end position="177"/>
    </location>
</feature>
<reference evidence="7 8" key="1">
    <citation type="submission" date="2021-03" db="EMBL/GenBank/DDBJ databases">
        <title>Sequencing the genomes of 1000 actinobacteria strains.</title>
        <authorList>
            <person name="Klenk H.-P."/>
        </authorList>
    </citation>
    <scope>NUCLEOTIDE SEQUENCE [LARGE SCALE GENOMIC DNA]</scope>
    <source>
        <strain evidence="7 8">DSM 16005</strain>
    </source>
</reference>
<evidence type="ECO:0000256" key="1">
    <source>
        <dbReference type="ARBA" id="ARBA00004651"/>
    </source>
</evidence>
<evidence type="ECO:0000256" key="6">
    <source>
        <dbReference type="SAM" id="Phobius"/>
    </source>
</evidence>
<keyword evidence="3 6" id="KW-0812">Transmembrane</keyword>
<evidence type="ECO:0000256" key="3">
    <source>
        <dbReference type="ARBA" id="ARBA00022692"/>
    </source>
</evidence>
<gene>
    <name evidence="7" type="ORF">JOF48_000326</name>
</gene>
<feature type="transmembrane region" description="Helical" evidence="6">
    <location>
        <begin position="38"/>
        <end position="58"/>
    </location>
</feature>
<dbReference type="InterPro" id="IPR050833">
    <property type="entry name" value="Poly_Biosynth_Transport"/>
</dbReference>
<dbReference type="PANTHER" id="PTHR30250:SF11">
    <property type="entry name" value="O-ANTIGEN TRANSPORTER-RELATED"/>
    <property type="match status" value="1"/>
</dbReference>
<feature type="transmembrane region" description="Helical" evidence="6">
    <location>
        <begin position="183"/>
        <end position="208"/>
    </location>
</feature>
<accession>A0ABS4YRW1</accession>
<protein>
    <submittedName>
        <fullName evidence="7">O-antigen/teichoic acid export membrane protein</fullName>
    </submittedName>
</protein>
<comment type="caution">
    <text evidence="7">The sequence shown here is derived from an EMBL/GenBank/DDBJ whole genome shotgun (WGS) entry which is preliminary data.</text>
</comment>
<dbReference type="PANTHER" id="PTHR30250">
    <property type="entry name" value="PST FAMILY PREDICTED COLANIC ACID TRANSPORTER"/>
    <property type="match status" value="1"/>
</dbReference>
<comment type="subcellular location">
    <subcellularLocation>
        <location evidence="1">Cell membrane</location>
        <topology evidence="1">Multi-pass membrane protein</topology>
    </subcellularLocation>
</comment>
<evidence type="ECO:0000256" key="4">
    <source>
        <dbReference type="ARBA" id="ARBA00022989"/>
    </source>
</evidence>
<evidence type="ECO:0000256" key="5">
    <source>
        <dbReference type="ARBA" id="ARBA00023136"/>
    </source>
</evidence>
<organism evidence="7 8">
    <name type="scientific">Arthrobacter stackebrandtii</name>
    <dbReference type="NCBI Taxonomy" id="272161"/>
    <lineage>
        <taxon>Bacteria</taxon>
        <taxon>Bacillati</taxon>
        <taxon>Actinomycetota</taxon>
        <taxon>Actinomycetes</taxon>
        <taxon>Micrococcales</taxon>
        <taxon>Micrococcaceae</taxon>
        <taxon>Arthrobacter</taxon>
    </lineage>
</organism>
<dbReference type="EMBL" id="JAGIOI010000001">
    <property type="protein sequence ID" value="MBP2411527.1"/>
    <property type="molecule type" value="Genomic_DNA"/>
</dbReference>
<dbReference type="Pfam" id="PF01943">
    <property type="entry name" value="Polysacc_synt"/>
    <property type="match status" value="1"/>
</dbReference>
<evidence type="ECO:0000313" key="7">
    <source>
        <dbReference type="EMBL" id="MBP2411527.1"/>
    </source>
</evidence>
<keyword evidence="5 6" id="KW-0472">Membrane</keyword>